<dbReference type="PANTHER" id="PTHR35526:SF6">
    <property type="entry name" value="SLR1861 PROTEIN"/>
    <property type="match status" value="1"/>
</dbReference>
<evidence type="ECO:0000313" key="3">
    <source>
        <dbReference type="EMBL" id="SIT65649.1"/>
    </source>
</evidence>
<dbReference type="InterPro" id="IPR050267">
    <property type="entry name" value="Anti-sigma-factor_SerPK"/>
</dbReference>
<protein>
    <submittedName>
        <fullName evidence="3">Serine/threonine-protein kinase RsbW/sigma-B regulation protein RsbU (Phosphoserine phosphatase)</fullName>
    </submittedName>
</protein>
<dbReference type="RefSeq" id="WP_076754028.1">
    <property type="nucleotide sequence ID" value="NZ_CP023018.1"/>
</dbReference>
<dbReference type="CDD" id="cd16936">
    <property type="entry name" value="HATPase_RsbW-like"/>
    <property type="match status" value="1"/>
</dbReference>
<keyword evidence="3" id="KW-0418">Kinase</keyword>
<dbReference type="OrthoDB" id="9792240at2"/>
<sequence length="137" mass="15192">MSHEFTLSNDIAELPGLAESIETFGEQGGLSPKVVYALNLVLDEWLTNLISYAYESDTRHEIHVLLHMGDEEVVLEVKDDGEPFNPLTQAPEAPTTGTVEDRPIGGLGLHLLKSLMDEVNYESIEGWNTLRLTKSRA</sequence>
<name>A0A1R3VM41_9GAMM</name>
<dbReference type="InterPro" id="IPR003594">
    <property type="entry name" value="HATPase_dom"/>
</dbReference>
<reference evidence="3 4" key="1">
    <citation type="submission" date="2017-01" db="EMBL/GenBank/DDBJ databases">
        <authorList>
            <person name="Mah S.A."/>
            <person name="Swanson W.J."/>
            <person name="Moy G.W."/>
            <person name="Vacquier V.D."/>
        </authorList>
    </citation>
    <scope>NUCLEOTIDE SEQUENCE [LARGE SCALE GENOMIC DNA]</scope>
    <source>
        <strain evidence="3 4">M9</strain>
    </source>
</reference>
<keyword evidence="4" id="KW-1185">Reference proteome</keyword>
<keyword evidence="3" id="KW-0808">Transferase</keyword>
<dbReference type="Pfam" id="PF13581">
    <property type="entry name" value="HATPase_c_2"/>
    <property type="match status" value="1"/>
</dbReference>
<dbReference type="AlphaFoldDB" id="A0A1R3VM41"/>
<dbReference type="STRING" id="233100.SAMN05216526_0099"/>
<dbReference type="GO" id="GO:0004674">
    <property type="term" value="F:protein serine/threonine kinase activity"/>
    <property type="evidence" value="ECO:0007669"/>
    <property type="project" value="UniProtKB-KW"/>
</dbReference>
<feature type="domain" description="Histidine kinase/HSP90-like ATPase" evidence="2">
    <location>
        <begin position="8"/>
        <end position="134"/>
    </location>
</feature>
<dbReference type="PANTHER" id="PTHR35526">
    <property type="entry name" value="ANTI-SIGMA-F FACTOR RSBW-RELATED"/>
    <property type="match status" value="1"/>
</dbReference>
<dbReference type="Proteomes" id="UP000223759">
    <property type="component" value="Unassembled WGS sequence"/>
</dbReference>
<proteinExistence type="predicted"/>
<evidence type="ECO:0000259" key="2">
    <source>
        <dbReference type="Pfam" id="PF13581"/>
    </source>
</evidence>
<organism evidence="3 4">
    <name type="scientific">Ectothiorhodosinus mongolicus</name>
    <dbReference type="NCBI Taxonomy" id="233100"/>
    <lineage>
        <taxon>Bacteria</taxon>
        <taxon>Pseudomonadati</taxon>
        <taxon>Pseudomonadota</taxon>
        <taxon>Gammaproteobacteria</taxon>
        <taxon>Chromatiales</taxon>
        <taxon>Ectothiorhodospiraceae</taxon>
        <taxon>Ectothiorhodosinus</taxon>
    </lineage>
</organism>
<evidence type="ECO:0000256" key="1">
    <source>
        <dbReference type="ARBA" id="ARBA00022527"/>
    </source>
</evidence>
<gene>
    <name evidence="3" type="ORF">SAMN05216526_0099</name>
</gene>
<dbReference type="EMBL" id="FTPK01000001">
    <property type="protein sequence ID" value="SIT65649.1"/>
    <property type="molecule type" value="Genomic_DNA"/>
</dbReference>
<accession>A0A1R3VM41</accession>
<dbReference type="Gene3D" id="3.30.565.10">
    <property type="entry name" value="Histidine kinase-like ATPase, C-terminal domain"/>
    <property type="match status" value="1"/>
</dbReference>
<dbReference type="SUPFAM" id="SSF55874">
    <property type="entry name" value="ATPase domain of HSP90 chaperone/DNA topoisomerase II/histidine kinase"/>
    <property type="match status" value="1"/>
</dbReference>
<evidence type="ECO:0000313" key="4">
    <source>
        <dbReference type="Proteomes" id="UP000223759"/>
    </source>
</evidence>
<keyword evidence="1" id="KW-0723">Serine/threonine-protein kinase</keyword>
<dbReference type="InterPro" id="IPR036890">
    <property type="entry name" value="HATPase_C_sf"/>
</dbReference>